<evidence type="ECO:0000256" key="14">
    <source>
        <dbReference type="RuleBase" id="RU003848"/>
    </source>
</evidence>
<dbReference type="RefSeq" id="WP_125585619.1">
    <property type="nucleotide sequence ID" value="NZ_JBHTMO010000035.1"/>
</dbReference>
<evidence type="ECO:0000256" key="4">
    <source>
        <dbReference type="ARBA" id="ARBA00022547"/>
    </source>
</evidence>
<evidence type="ECO:0000256" key="9">
    <source>
        <dbReference type="ARBA" id="ARBA00023136"/>
    </source>
</evidence>
<evidence type="ECO:0000256" key="8">
    <source>
        <dbReference type="ARBA" id="ARBA00023065"/>
    </source>
</evidence>
<dbReference type="PANTHER" id="PTHR33445">
    <property type="entry name" value="ATP SYNTHASE SUBUNIT B', CHLOROPLASTIC"/>
    <property type="match status" value="1"/>
</dbReference>
<keyword evidence="17" id="KW-1185">Reference proteome</keyword>
<evidence type="ECO:0000256" key="12">
    <source>
        <dbReference type="ARBA" id="ARBA00037847"/>
    </source>
</evidence>
<keyword evidence="2 13" id="KW-0813">Transport</keyword>
<comment type="function">
    <text evidence="11 13">F(1)F(0) ATP synthase produces ATP from ADP in the presence of a proton or sodium gradient. F-type ATPases consist of two structural domains, F(1) containing the extramembraneous catalytic core and F(0) containing the membrane proton channel, linked together by a central stalk and a peripheral stalk. During catalysis, ATP synthesis in the catalytic domain of F(1) is coupled via a rotary mechanism of the central stalk subunits to proton translocation.</text>
</comment>
<evidence type="ECO:0000256" key="15">
    <source>
        <dbReference type="SAM" id="Coils"/>
    </source>
</evidence>
<evidence type="ECO:0000256" key="5">
    <source>
        <dbReference type="ARBA" id="ARBA00022692"/>
    </source>
</evidence>
<dbReference type="NCBIfam" id="TIGR01144">
    <property type="entry name" value="ATP_synt_b"/>
    <property type="match status" value="1"/>
</dbReference>
<comment type="function">
    <text evidence="13">Component of the F(0) channel, it forms part of the peripheral stalk, linking F(1) to F(0).</text>
</comment>
<keyword evidence="4 13" id="KW-0138">CF(0)</keyword>
<dbReference type="InterPro" id="IPR028987">
    <property type="entry name" value="ATP_synth_B-like_membr_sf"/>
</dbReference>
<evidence type="ECO:0000256" key="3">
    <source>
        <dbReference type="ARBA" id="ARBA00022475"/>
    </source>
</evidence>
<evidence type="ECO:0000256" key="1">
    <source>
        <dbReference type="ARBA" id="ARBA00005513"/>
    </source>
</evidence>
<keyword evidence="3 13" id="KW-1003">Cell membrane</keyword>
<comment type="subunit">
    <text evidence="13">F-type ATPases have 2 components, F(1) - the catalytic core - and F(0) - the membrane proton channel. F(1) has five subunits: alpha(3), beta(3), gamma(1), delta(1), epsilon(1). F(0) has three main subunits: a(1), b(2) and c(10-14). The alpha and beta chains form an alternating ring which encloses part of the gamma chain. F(1) is attached to F(0) by a central stalk formed by the gamma and epsilon chains, while a peripheral stalk is formed by the delta and b chains.</text>
</comment>
<keyword evidence="7 13" id="KW-1133">Transmembrane helix</keyword>
<gene>
    <name evidence="13 16" type="primary">atpF</name>
    <name evidence="16" type="ORF">ACFQ3L_10025</name>
</gene>
<dbReference type="CDD" id="cd06503">
    <property type="entry name" value="ATP-synt_Fo_b"/>
    <property type="match status" value="1"/>
</dbReference>
<evidence type="ECO:0000256" key="2">
    <source>
        <dbReference type="ARBA" id="ARBA00022448"/>
    </source>
</evidence>
<sequence length="163" mass="17752">MATFGDTLFLLAAFAVLLVLVGIFAWKPVTKIMADRQDKIDSDLDYADSKRQEAQKMADQREAELKSSKEDAVKIVTSAKENGEKQRATLVEQAQGEVATLKANAAKDIEQQRADALAAAKNDVADLSLAIAEKLIAKELDPNAQQHLIDQYINELGDANGSH</sequence>
<evidence type="ECO:0000313" key="17">
    <source>
        <dbReference type="Proteomes" id="UP001597249"/>
    </source>
</evidence>
<keyword evidence="5 13" id="KW-0812">Transmembrane</keyword>
<reference evidence="17" key="1">
    <citation type="journal article" date="2019" name="Int. J. Syst. Evol. Microbiol.">
        <title>The Global Catalogue of Microorganisms (GCM) 10K type strain sequencing project: providing services to taxonomists for standard genome sequencing and annotation.</title>
        <authorList>
            <consortium name="The Broad Institute Genomics Platform"/>
            <consortium name="The Broad Institute Genome Sequencing Center for Infectious Disease"/>
            <person name="Wu L."/>
            <person name="Ma J."/>
        </authorList>
    </citation>
    <scope>NUCLEOTIDE SEQUENCE [LARGE SCALE GENOMIC DNA]</scope>
    <source>
        <strain evidence="17">CCM 8911</strain>
    </source>
</reference>
<comment type="similarity">
    <text evidence="1 13 14">Belongs to the ATPase B chain family.</text>
</comment>
<evidence type="ECO:0000256" key="11">
    <source>
        <dbReference type="ARBA" id="ARBA00025198"/>
    </source>
</evidence>
<dbReference type="HAMAP" id="MF_01398">
    <property type="entry name" value="ATP_synth_b_bprime"/>
    <property type="match status" value="1"/>
</dbReference>
<keyword evidence="15" id="KW-0175">Coiled coil</keyword>
<keyword evidence="10 13" id="KW-0066">ATP synthesis</keyword>
<comment type="caution">
    <text evidence="16">The sequence shown here is derived from an EMBL/GenBank/DDBJ whole genome shotgun (WGS) entry which is preliminary data.</text>
</comment>
<evidence type="ECO:0000256" key="10">
    <source>
        <dbReference type="ARBA" id="ARBA00023310"/>
    </source>
</evidence>
<dbReference type="SUPFAM" id="SSF81573">
    <property type="entry name" value="F1F0 ATP synthase subunit B, membrane domain"/>
    <property type="match status" value="1"/>
</dbReference>
<evidence type="ECO:0000256" key="6">
    <source>
        <dbReference type="ARBA" id="ARBA00022781"/>
    </source>
</evidence>
<dbReference type="InterPro" id="IPR002146">
    <property type="entry name" value="ATP_synth_b/b'su_bac/chlpt"/>
</dbReference>
<keyword evidence="6 13" id="KW-0375">Hydrogen ion transport</keyword>
<evidence type="ECO:0000256" key="13">
    <source>
        <dbReference type="HAMAP-Rule" id="MF_01398"/>
    </source>
</evidence>
<dbReference type="PANTHER" id="PTHR33445:SF1">
    <property type="entry name" value="ATP SYNTHASE SUBUNIT B"/>
    <property type="match status" value="1"/>
</dbReference>
<dbReference type="EMBL" id="JBHTMO010000035">
    <property type="protein sequence ID" value="MFD1393902.1"/>
    <property type="molecule type" value="Genomic_DNA"/>
</dbReference>
<evidence type="ECO:0000313" key="16">
    <source>
        <dbReference type="EMBL" id="MFD1393902.1"/>
    </source>
</evidence>
<evidence type="ECO:0000256" key="7">
    <source>
        <dbReference type="ARBA" id="ARBA00022989"/>
    </source>
</evidence>
<dbReference type="InterPro" id="IPR050059">
    <property type="entry name" value="ATP_synthase_B_chain"/>
</dbReference>
<comment type="subcellular location">
    <subcellularLocation>
        <location evidence="13">Cell membrane</location>
        <topology evidence="13">Single-pass membrane protein</topology>
    </subcellularLocation>
    <subcellularLocation>
        <location evidence="12">Endomembrane system</location>
        <topology evidence="12">Single-pass membrane protein</topology>
    </subcellularLocation>
</comment>
<dbReference type="Gene3D" id="6.10.250.1580">
    <property type="match status" value="1"/>
</dbReference>
<keyword evidence="9 13" id="KW-0472">Membrane</keyword>
<accession>A0ABW4BA72</accession>
<protein>
    <recommendedName>
        <fullName evidence="13">ATP synthase subunit b</fullName>
    </recommendedName>
    <alternativeName>
        <fullName evidence="13">ATP synthase F(0) sector subunit b</fullName>
    </alternativeName>
    <alternativeName>
        <fullName evidence="13">ATPase subunit I</fullName>
    </alternativeName>
    <alternativeName>
        <fullName evidence="13">F-type ATPase subunit b</fullName>
        <shortName evidence="13">F-ATPase subunit b</shortName>
    </alternativeName>
</protein>
<dbReference type="Proteomes" id="UP001597249">
    <property type="component" value="Unassembled WGS sequence"/>
</dbReference>
<organism evidence="16 17">
    <name type="scientific">Lacticaseibacillus jixianensis</name>
    <dbReference type="NCBI Taxonomy" id="2486012"/>
    <lineage>
        <taxon>Bacteria</taxon>
        <taxon>Bacillati</taxon>
        <taxon>Bacillota</taxon>
        <taxon>Bacilli</taxon>
        <taxon>Lactobacillales</taxon>
        <taxon>Lactobacillaceae</taxon>
        <taxon>Lacticaseibacillus</taxon>
    </lineage>
</organism>
<proteinExistence type="inferred from homology"/>
<name>A0ABW4BA72_9LACO</name>
<dbReference type="InterPro" id="IPR005864">
    <property type="entry name" value="ATP_synth_F0_bsu_bac"/>
</dbReference>
<keyword evidence="8 13" id="KW-0406">Ion transport</keyword>
<feature type="coiled-coil region" evidence="15">
    <location>
        <begin position="51"/>
        <end position="111"/>
    </location>
</feature>
<dbReference type="Pfam" id="PF00430">
    <property type="entry name" value="ATP-synt_B"/>
    <property type="match status" value="1"/>
</dbReference>